<sequence>MLFLVALFLCLWFWRRNLKDANIWMLATYAGVAVMAWSDYSTVSAAGGAMNEALPRIVRDFLLLGMVGFVQSLAVNKRMPIWMAVVLTLVIFALAHFLEFEKPGGDSVILTEQTSTEQIEASKLDPSGELLVQVAHGDKSLEAMALQMGWSAEPAFNPESADATELDDYYILDVNDVAKAEGALSRQSFVLYFEPNELIQVDPLVADGAEASKKNPSLSINDPETGQQWVMEVMNMEAYYQLLARQTAVKKAKIAILDTGVDGKHEDLKDNYFSIETKYDNDPMGHGTHCAGIAAGVTNNNIGIGSLAGAGAQPFVEVTSIKVLSAGGMGTQKTIIAGIIEAADEGADVISLSLGGPSNSSRQKAYSQAVKYAINQGAIVVSAAGNSNRDAKDYAPANSTNMITVSAIDENLNRAVFSNTVNNVKQGIAAPGVAIYSTTPDNNYKVFSGTSMATPFVAGLLGVMRSVNPDLSAADAYKILKKTGVDSKDSRLTGKVVQPEAALKAALK</sequence>
<dbReference type="PRINTS" id="PR00723">
    <property type="entry name" value="SUBTILISIN"/>
</dbReference>
<dbReference type="GO" id="GO:0006508">
    <property type="term" value="P:proteolysis"/>
    <property type="evidence" value="ECO:0007669"/>
    <property type="project" value="UniProtKB-KW"/>
</dbReference>
<evidence type="ECO:0000256" key="4">
    <source>
        <dbReference type="ARBA" id="ARBA00022825"/>
    </source>
</evidence>
<dbReference type="PROSITE" id="PS00138">
    <property type="entry name" value="SUBTILASE_SER"/>
    <property type="match status" value="1"/>
</dbReference>
<reference evidence="9 10" key="1">
    <citation type="submission" date="2019-08" db="EMBL/GenBank/DDBJ databases">
        <title>Lewinella sp. strain SSH13 Genome sequencing and assembly.</title>
        <authorList>
            <person name="Kim I."/>
        </authorList>
    </citation>
    <scope>NUCLEOTIDE SEQUENCE [LARGE SCALE GENOMIC DNA]</scope>
    <source>
        <strain evidence="9 10">SSH13</strain>
    </source>
</reference>
<dbReference type="RefSeq" id="WP_147932619.1">
    <property type="nucleotide sequence ID" value="NZ_VOXD01000044.1"/>
</dbReference>
<dbReference type="InterPro" id="IPR023828">
    <property type="entry name" value="Peptidase_S8_Ser-AS"/>
</dbReference>
<dbReference type="InterPro" id="IPR036852">
    <property type="entry name" value="Peptidase_S8/S53_dom_sf"/>
</dbReference>
<evidence type="ECO:0000313" key="9">
    <source>
        <dbReference type="EMBL" id="TXF85706.1"/>
    </source>
</evidence>
<feature type="domain" description="Peptidase S8/S53" evidence="8">
    <location>
        <begin position="250"/>
        <end position="489"/>
    </location>
</feature>
<keyword evidence="7" id="KW-0472">Membrane</keyword>
<comment type="similarity">
    <text evidence="1 5 6">Belongs to the peptidase S8 family.</text>
</comment>
<feature type="active site" description="Charge relay system" evidence="5">
    <location>
        <position position="286"/>
    </location>
</feature>
<dbReference type="OrthoDB" id="9798386at2"/>
<comment type="caution">
    <text evidence="9">The sequence shown here is derived from an EMBL/GenBank/DDBJ whole genome shotgun (WGS) entry which is preliminary data.</text>
</comment>
<keyword evidence="7" id="KW-0812">Transmembrane</keyword>
<organism evidence="9 10">
    <name type="scientific">Neolewinella aurantiaca</name>
    <dbReference type="NCBI Taxonomy" id="2602767"/>
    <lineage>
        <taxon>Bacteria</taxon>
        <taxon>Pseudomonadati</taxon>
        <taxon>Bacteroidota</taxon>
        <taxon>Saprospiria</taxon>
        <taxon>Saprospirales</taxon>
        <taxon>Lewinellaceae</taxon>
        <taxon>Neolewinella</taxon>
    </lineage>
</organism>
<keyword evidence="3 5" id="KW-0378">Hydrolase</keyword>
<evidence type="ECO:0000259" key="8">
    <source>
        <dbReference type="Pfam" id="PF00082"/>
    </source>
</evidence>
<accession>A0A5C7FJW2</accession>
<dbReference type="PROSITE" id="PS00137">
    <property type="entry name" value="SUBTILASE_HIS"/>
    <property type="match status" value="1"/>
</dbReference>
<keyword evidence="7" id="KW-1133">Transmembrane helix</keyword>
<feature type="transmembrane region" description="Helical" evidence="7">
    <location>
        <begin position="57"/>
        <end position="75"/>
    </location>
</feature>
<name>A0A5C7FJW2_9BACT</name>
<dbReference type="GO" id="GO:0004252">
    <property type="term" value="F:serine-type endopeptidase activity"/>
    <property type="evidence" value="ECO:0007669"/>
    <property type="project" value="UniProtKB-UniRule"/>
</dbReference>
<evidence type="ECO:0000256" key="1">
    <source>
        <dbReference type="ARBA" id="ARBA00011073"/>
    </source>
</evidence>
<gene>
    <name evidence="9" type="ORF">FUA23_20335</name>
</gene>
<feature type="transmembrane region" description="Helical" evidence="7">
    <location>
        <begin position="81"/>
        <end position="98"/>
    </location>
</feature>
<evidence type="ECO:0000256" key="7">
    <source>
        <dbReference type="SAM" id="Phobius"/>
    </source>
</evidence>
<keyword evidence="2 5" id="KW-0645">Protease</keyword>
<dbReference type="InterPro" id="IPR015500">
    <property type="entry name" value="Peptidase_S8_subtilisin-rel"/>
</dbReference>
<dbReference type="Gene3D" id="3.40.50.200">
    <property type="entry name" value="Peptidase S8/S53 domain"/>
    <property type="match status" value="1"/>
</dbReference>
<evidence type="ECO:0000256" key="3">
    <source>
        <dbReference type="ARBA" id="ARBA00022801"/>
    </source>
</evidence>
<dbReference type="InterPro" id="IPR022398">
    <property type="entry name" value="Peptidase_S8_His-AS"/>
</dbReference>
<evidence type="ECO:0000313" key="10">
    <source>
        <dbReference type="Proteomes" id="UP000321907"/>
    </source>
</evidence>
<dbReference type="PANTHER" id="PTHR43806:SF11">
    <property type="entry name" value="CEREVISIN-RELATED"/>
    <property type="match status" value="1"/>
</dbReference>
<keyword evidence="10" id="KW-1185">Reference proteome</keyword>
<dbReference type="PROSITE" id="PS51892">
    <property type="entry name" value="SUBTILASE"/>
    <property type="match status" value="1"/>
</dbReference>
<feature type="active site" description="Charge relay system" evidence="5">
    <location>
        <position position="451"/>
    </location>
</feature>
<dbReference type="PROSITE" id="PS00136">
    <property type="entry name" value="SUBTILASE_ASP"/>
    <property type="match status" value="1"/>
</dbReference>
<proteinExistence type="inferred from homology"/>
<dbReference type="AlphaFoldDB" id="A0A5C7FJW2"/>
<evidence type="ECO:0000256" key="2">
    <source>
        <dbReference type="ARBA" id="ARBA00022670"/>
    </source>
</evidence>
<dbReference type="SUPFAM" id="SSF52743">
    <property type="entry name" value="Subtilisin-like"/>
    <property type="match status" value="1"/>
</dbReference>
<evidence type="ECO:0000256" key="6">
    <source>
        <dbReference type="RuleBase" id="RU003355"/>
    </source>
</evidence>
<dbReference type="InterPro" id="IPR050131">
    <property type="entry name" value="Peptidase_S8_subtilisin-like"/>
</dbReference>
<protein>
    <submittedName>
        <fullName evidence="9">S8 family serine peptidase</fullName>
    </submittedName>
</protein>
<dbReference type="InterPro" id="IPR023827">
    <property type="entry name" value="Peptidase_S8_Asp-AS"/>
</dbReference>
<dbReference type="Proteomes" id="UP000321907">
    <property type="component" value="Unassembled WGS sequence"/>
</dbReference>
<dbReference type="PANTHER" id="PTHR43806">
    <property type="entry name" value="PEPTIDASE S8"/>
    <property type="match status" value="1"/>
</dbReference>
<keyword evidence="4 5" id="KW-0720">Serine protease</keyword>
<evidence type="ECO:0000256" key="5">
    <source>
        <dbReference type="PROSITE-ProRule" id="PRU01240"/>
    </source>
</evidence>
<dbReference type="InterPro" id="IPR000209">
    <property type="entry name" value="Peptidase_S8/S53_dom"/>
</dbReference>
<feature type="active site" description="Charge relay system" evidence="5">
    <location>
        <position position="258"/>
    </location>
</feature>
<dbReference type="EMBL" id="VOXD01000044">
    <property type="protein sequence ID" value="TXF85706.1"/>
    <property type="molecule type" value="Genomic_DNA"/>
</dbReference>
<dbReference type="Pfam" id="PF00082">
    <property type="entry name" value="Peptidase_S8"/>
    <property type="match status" value="1"/>
</dbReference>